<keyword evidence="2" id="KW-1185">Reference proteome</keyword>
<protein>
    <submittedName>
        <fullName evidence="1">Uncharacterized protein</fullName>
    </submittedName>
</protein>
<dbReference type="Proteomes" id="UP000008063">
    <property type="component" value="Unassembled WGS sequence"/>
</dbReference>
<reference evidence="2" key="1">
    <citation type="journal article" date="2011" name="Science">
        <title>The plant cell wall-decomposing machinery underlies the functional diversity of forest fungi.</title>
        <authorList>
            <person name="Eastwood D.C."/>
            <person name="Floudas D."/>
            <person name="Binder M."/>
            <person name="Majcherczyk A."/>
            <person name="Schneider P."/>
            <person name="Aerts A."/>
            <person name="Asiegbu F.O."/>
            <person name="Baker S.E."/>
            <person name="Barry K."/>
            <person name="Bendiksby M."/>
            <person name="Blumentritt M."/>
            <person name="Coutinho P.M."/>
            <person name="Cullen D."/>
            <person name="de Vries R.P."/>
            <person name="Gathman A."/>
            <person name="Goodell B."/>
            <person name="Henrissat B."/>
            <person name="Ihrmark K."/>
            <person name="Kauserud H."/>
            <person name="Kohler A."/>
            <person name="LaButti K."/>
            <person name="Lapidus A."/>
            <person name="Lavin J.L."/>
            <person name="Lee Y.-H."/>
            <person name="Lindquist E."/>
            <person name="Lilly W."/>
            <person name="Lucas S."/>
            <person name="Morin E."/>
            <person name="Murat C."/>
            <person name="Oguiza J.A."/>
            <person name="Park J."/>
            <person name="Pisabarro A.G."/>
            <person name="Riley R."/>
            <person name="Rosling A."/>
            <person name="Salamov A."/>
            <person name="Schmidt O."/>
            <person name="Schmutz J."/>
            <person name="Skrede I."/>
            <person name="Stenlid J."/>
            <person name="Wiebenga A."/>
            <person name="Xie X."/>
            <person name="Kuees U."/>
            <person name="Hibbett D.S."/>
            <person name="Hoffmeister D."/>
            <person name="Hoegberg N."/>
            <person name="Martin F."/>
            <person name="Grigoriev I.V."/>
            <person name="Watkinson S.C."/>
        </authorList>
    </citation>
    <scope>NUCLEOTIDE SEQUENCE [LARGE SCALE GENOMIC DNA]</scope>
    <source>
        <strain evidence="2">strain S7.3</strain>
    </source>
</reference>
<dbReference type="HOGENOM" id="CLU_2723762_0_0_1"/>
<evidence type="ECO:0000313" key="2">
    <source>
        <dbReference type="Proteomes" id="UP000008063"/>
    </source>
</evidence>
<gene>
    <name evidence="1" type="ORF">SERLA73DRAFT_177386</name>
</gene>
<name>F8PNX2_SERL3</name>
<dbReference type="AlphaFoldDB" id="F8PNX2"/>
<sequence>MPRTDTVLYGKRYTVGSNWSHGILGDQGKVPGFFAWSVILKIGERMRNWPKSDYHSASHAVHDRVRCGYGYA</sequence>
<dbReference type="InParanoid" id="F8PNX2"/>
<dbReference type="EMBL" id="GL945477">
    <property type="protein sequence ID" value="EGO01849.1"/>
    <property type="molecule type" value="Genomic_DNA"/>
</dbReference>
<evidence type="ECO:0000313" key="1">
    <source>
        <dbReference type="EMBL" id="EGO01849.1"/>
    </source>
</evidence>
<proteinExistence type="predicted"/>
<accession>F8PNX2</accession>
<organism evidence="2">
    <name type="scientific">Serpula lacrymans var. lacrymans (strain S7.3)</name>
    <name type="common">Dry rot fungus</name>
    <dbReference type="NCBI Taxonomy" id="936435"/>
    <lineage>
        <taxon>Eukaryota</taxon>
        <taxon>Fungi</taxon>
        <taxon>Dikarya</taxon>
        <taxon>Basidiomycota</taxon>
        <taxon>Agaricomycotina</taxon>
        <taxon>Agaricomycetes</taxon>
        <taxon>Agaricomycetidae</taxon>
        <taxon>Boletales</taxon>
        <taxon>Coniophorineae</taxon>
        <taxon>Serpulaceae</taxon>
        <taxon>Serpula</taxon>
    </lineage>
</organism>